<keyword evidence="10" id="KW-1185">Reference proteome</keyword>
<evidence type="ECO:0000256" key="8">
    <source>
        <dbReference type="SAM" id="Phobius"/>
    </source>
</evidence>
<keyword evidence="5 8" id="KW-0812">Transmembrane</keyword>
<dbReference type="InterPro" id="IPR002549">
    <property type="entry name" value="AI-2E-like"/>
</dbReference>
<feature type="transmembrane region" description="Helical" evidence="8">
    <location>
        <begin position="220"/>
        <end position="245"/>
    </location>
</feature>
<dbReference type="RefSeq" id="WP_258332503.1">
    <property type="nucleotide sequence ID" value="NZ_JAPTGG010000012.1"/>
</dbReference>
<sequence>MVAVLKKWLDHLFANEEALILLMLIFGSLLLVISMGDVLAPVIASIIFAFLMQGTIAQLTRRNVPSWCAITLAYTLFVGMFMAVMFLLLPLAWRQLATLFQELPAMIAKGQQLLLVLPERYPEFVTHGQIRDWVSLTKSELGNIGQWLLSFSFSNLANVMGLLIYIVLVPIMVFFFLRDKDALLAWLSSFLPAHRPMLNKVWVEMNDQVANYVRGKAIEIFIVGGVSYIAFALIGLNYAALMALLVGVSVLIPYIGAAVVTIPVAMVGYFQWGGGSEFMTLIIIYAVIQALDGNVLVPLLFSEAVNLHPIAIIMAVLIFGGLWGLWGVFFAIPLATLIKAVLNAWPSKQSAAV</sequence>
<dbReference type="Proteomes" id="UP001069090">
    <property type="component" value="Unassembled WGS sequence"/>
</dbReference>
<evidence type="ECO:0000256" key="3">
    <source>
        <dbReference type="ARBA" id="ARBA00022448"/>
    </source>
</evidence>
<keyword evidence="7 8" id="KW-0472">Membrane</keyword>
<name>A0A9J6RPV6_9GAMM</name>
<accession>A0A9J6RPV6</accession>
<keyword evidence="6 8" id="KW-1133">Transmembrane helix</keyword>
<feature type="transmembrane region" description="Helical" evidence="8">
    <location>
        <begin position="20"/>
        <end position="51"/>
    </location>
</feature>
<dbReference type="PANTHER" id="PTHR21716:SF53">
    <property type="entry name" value="PERMEASE PERM-RELATED"/>
    <property type="match status" value="1"/>
</dbReference>
<evidence type="ECO:0000256" key="5">
    <source>
        <dbReference type="ARBA" id="ARBA00022692"/>
    </source>
</evidence>
<feature type="transmembrane region" description="Helical" evidence="8">
    <location>
        <begin position="282"/>
        <end position="301"/>
    </location>
</feature>
<dbReference type="AlphaFoldDB" id="A0A9J6RPV6"/>
<dbReference type="Pfam" id="PF01594">
    <property type="entry name" value="AI-2E_transport"/>
    <property type="match status" value="1"/>
</dbReference>
<keyword evidence="4" id="KW-1003">Cell membrane</keyword>
<dbReference type="EMBL" id="JAPTGG010000012">
    <property type="protein sequence ID" value="MCZ0866337.1"/>
    <property type="molecule type" value="Genomic_DNA"/>
</dbReference>
<dbReference type="PANTHER" id="PTHR21716">
    <property type="entry name" value="TRANSMEMBRANE PROTEIN"/>
    <property type="match status" value="1"/>
</dbReference>
<evidence type="ECO:0000256" key="2">
    <source>
        <dbReference type="ARBA" id="ARBA00009773"/>
    </source>
</evidence>
<evidence type="ECO:0000313" key="9">
    <source>
        <dbReference type="EMBL" id="MCZ0866337.1"/>
    </source>
</evidence>
<evidence type="ECO:0000256" key="6">
    <source>
        <dbReference type="ARBA" id="ARBA00022989"/>
    </source>
</evidence>
<gene>
    <name evidence="9" type="ORF">O0V09_14085</name>
</gene>
<comment type="subcellular location">
    <subcellularLocation>
        <location evidence="1">Cell membrane</location>
        <topology evidence="1">Multi-pass membrane protein</topology>
    </subcellularLocation>
</comment>
<feature type="transmembrane region" description="Helical" evidence="8">
    <location>
        <begin position="156"/>
        <end position="177"/>
    </location>
</feature>
<evidence type="ECO:0000256" key="7">
    <source>
        <dbReference type="ARBA" id="ARBA00023136"/>
    </source>
</evidence>
<protein>
    <submittedName>
        <fullName evidence="9">AI-2E family transporter</fullName>
    </submittedName>
</protein>
<feature type="transmembrane region" description="Helical" evidence="8">
    <location>
        <begin position="72"/>
        <end position="93"/>
    </location>
</feature>
<comment type="caution">
    <text evidence="9">The sequence shown here is derived from an EMBL/GenBank/DDBJ whole genome shotgun (WGS) entry which is preliminary data.</text>
</comment>
<evidence type="ECO:0000256" key="4">
    <source>
        <dbReference type="ARBA" id="ARBA00022475"/>
    </source>
</evidence>
<dbReference type="GO" id="GO:0055085">
    <property type="term" value="P:transmembrane transport"/>
    <property type="evidence" value="ECO:0007669"/>
    <property type="project" value="TreeGrafter"/>
</dbReference>
<evidence type="ECO:0000256" key="1">
    <source>
        <dbReference type="ARBA" id="ARBA00004651"/>
    </source>
</evidence>
<proteinExistence type="inferred from homology"/>
<evidence type="ECO:0000313" key="10">
    <source>
        <dbReference type="Proteomes" id="UP001069090"/>
    </source>
</evidence>
<comment type="similarity">
    <text evidence="2">Belongs to the autoinducer-2 exporter (AI-2E) (TC 2.A.86) family.</text>
</comment>
<reference evidence="9 10" key="1">
    <citation type="submission" date="2022-12" db="EMBL/GenBank/DDBJ databases">
        <title>Dasania phycosphaerae sp. nov., isolated from particulate material of the south coast of Korea.</title>
        <authorList>
            <person name="Jiang Y."/>
        </authorList>
    </citation>
    <scope>NUCLEOTIDE SEQUENCE [LARGE SCALE GENOMIC DNA]</scope>
    <source>
        <strain evidence="9 10">GY-19</strain>
    </source>
</reference>
<organism evidence="9 10">
    <name type="scientific">Dasania phycosphaerae</name>
    <dbReference type="NCBI Taxonomy" id="2950436"/>
    <lineage>
        <taxon>Bacteria</taxon>
        <taxon>Pseudomonadati</taxon>
        <taxon>Pseudomonadota</taxon>
        <taxon>Gammaproteobacteria</taxon>
        <taxon>Cellvibrionales</taxon>
        <taxon>Spongiibacteraceae</taxon>
        <taxon>Dasania</taxon>
    </lineage>
</organism>
<keyword evidence="3" id="KW-0813">Transport</keyword>
<feature type="transmembrane region" description="Helical" evidence="8">
    <location>
        <begin position="307"/>
        <end position="332"/>
    </location>
</feature>
<feature type="transmembrane region" description="Helical" evidence="8">
    <location>
        <begin position="251"/>
        <end position="270"/>
    </location>
</feature>
<dbReference type="GO" id="GO:0005886">
    <property type="term" value="C:plasma membrane"/>
    <property type="evidence" value="ECO:0007669"/>
    <property type="project" value="UniProtKB-SubCell"/>
</dbReference>